<evidence type="ECO:0000313" key="4">
    <source>
        <dbReference type="Proteomes" id="UP001597086"/>
    </source>
</evidence>
<accession>A0ABW3KPV0</accession>
<keyword evidence="1" id="KW-0812">Transmembrane</keyword>
<dbReference type="RefSeq" id="WP_386114034.1">
    <property type="nucleotide sequence ID" value="NZ_JBHTKM010000010.1"/>
</dbReference>
<dbReference type="EC" id="2.4.-.-" evidence="3"/>
<dbReference type="Pfam" id="PF00535">
    <property type="entry name" value="Glycos_transf_2"/>
    <property type="match status" value="1"/>
</dbReference>
<keyword evidence="4" id="KW-1185">Reference proteome</keyword>
<dbReference type="Proteomes" id="UP001597086">
    <property type="component" value="Unassembled WGS sequence"/>
</dbReference>
<evidence type="ECO:0000313" key="3">
    <source>
        <dbReference type="EMBL" id="MFD1014965.1"/>
    </source>
</evidence>
<feature type="transmembrane region" description="Helical" evidence="1">
    <location>
        <begin position="241"/>
        <end position="262"/>
    </location>
</feature>
<dbReference type="SUPFAM" id="SSF53448">
    <property type="entry name" value="Nucleotide-diphospho-sugar transferases"/>
    <property type="match status" value="1"/>
</dbReference>
<dbReference type="PANTHER" id="PTHR43685:SF3">
    <property type="entry name" value="SLR2126 PROTEIN"/>
    <property type="match status" value="1"/>
</dbReference>
<proteinExistence type="predicted"/>
<feature type="domain" description="Glycosyltransferase 2-like" evidence="2">
    <location>
        <begin position="7"/>
        <end position="130"/>
    </location>
</feature>
<dbReference type="InterPro" id="IPR001173">
    <property type="entry name" value="Glyco_trans_2-like"/>
</dbReference>
<feature type="transmembrane region" description="Helical" evidence="1">
    <location>
        <begin position="268"/>
        <end position="284"/>
    </location>
</feature>
<keyword evidence="3" id="KW-0328">Glycosyltransferase</keyword>
<organism evidence="3 4">
    <name type="scientific">Winogradskyella rapida</name>
    <dbReference type="NCBI Taxonomy" id="549701"/>
    <lineage>
        <taxon>Bacteria</taxon>
        <taxon>Pseudomonadati</taxon>
        <taxon>Bacteroidota</taxon>
        <taxon>Flavobacteriia</taxon>
        <taxon>Flavobacteriales</taxon>
        <taxon>Flavobacteriaceae</taxon>
        <taxon>Winogradskyella</taxon>
    </lineage>
</organism>
<name>A0ABW3KPV0_9FLAO</name>
<dbReference type="InterPro" id="IPR050834">
    <property type="entry name" value="Glycosyltransf_2"/>
</dbReference>
<evidence type="ECO:0000259" key="2">
    <source>
        <dbReference type="Pfam" id="PF00535"/>
    </source>
</evidence>
<gene>
    <name evidence="3" type="ORF">ACFQ13_03430</name>
</gene>
<reference evidence="4" key="1">
    <citation type="journal article" date="2019" name="Int. J. Syst. Evol. Microbiol.">
        <title>The Global Catalogue of Microorganisms (GCM) 10K type strain sequencing project: providing services to taxonomists for standard genome sequencing and annotation.</title>
        <authorList>
            <consortium name="The Broad Institute Genomics Platform"/>
            <consortium name="The Broad Institute Genome Sequencing Center for Infectious Disease"/>
            <person name="Wu L."/>
            <person name="Ma J."/>
        </authorList>
    </citation>
    <scope>NUCLEOTIDE SEQUENCE [LARGE SCALE GENOMIC DNA]</scope>
    <source>
        <strain evidence="4">CCUG 56098</strain>
    </source>
</reference>
<keyword evidence="1" id="KW-0472">Membrane</keyword>
<dbReference type="EMBL" id="JBHTKM010000010">
    <property type="protein sequence ID" value="MFD1014965.1"/>
    <property type="molecule type" value="Genomic_DNA"/>
</dbReference>
<evidence type="ECO:0000256" key="1">
    <source>
        <dbReference type="SAM" id="Phobius"/>
    </source>
</evidence>
<dbReference type="PANTHER" id="PTHR43685">
    <property type="entry name" value="GLYCOSYLTRANSFERASE"/>
    <property type="match status" value="1"/>
</dbReference>
<dbReference type="Gene3D" id="3.90.550.10">
    <property type="entry name" value="Spore Coat Polysaccharide Biosynthesis Protein SpsA, Chain A"/>
    <property type="match status" value="1"/>
</dbReference>
<protein>
    <submittedName>
        <fullName evidence="3">Glycosyltransferase</fullName>
        <ecNumber evidence="3">2.4.-.-</ecNumber>
    </submittedName>
</protein>
<comment type="caution">
    <text evidence="3">The sequence shown here is derived from an EMBL/GenBank/DDBJ whole genome shotgun (WGS) entry which is preliminary data.</text>
</comment>
<keyword evidence="1" id="KW-1133">Transmembrane helix</keyword>
<dbReference type="InterPro" id="IPR029044">
    <property type="entry name" value="Nucleotide-diphossugar_trans"/>
</dbReference>
<sequence>MAAIYFSFIIPVYNRPQEVKELLQSFLSLEGQHQYEIVIVEDGSTESSEQVVDTFKEQLEISYFNKPNSGPGDSRNYGMRNAKGNYFIILDSDVLLPPHYLNTISSFLRETYYDCFGGPDAAHSSFTPLQKAINFAMTSFITTGGIRGGAEKIEDFQPRSFNMGLSKAAFLATGGFGKIHPGEDPDLSLRLQQLGYKTVLIAKAFVYHKRRISWSKFYKQVHKFGQVRPILNQWHPSSKSVVYWLPTVFSLGMLIAVLLALWSSYFLLYLYGVYFALAWILALISNKNIKVACMALCAISIQFFGYGYGFLKSTIALVILRKTPETAFPHLFFN</sequence>
<feature type="transmembrane region" description="Helical" evidence="1">
    <location>
        <begin position="291"/>
        <end position="311"/>
    </location>
</feature>
<keyword evidence="3" id="KW-0808">Transferase</keyword>
<dbReference type="GO" id="GO:0016757">
    <property type="term" value="F:glycosyltransferase activity"/>
    <property type="evidence" value="ECO:0007669"/>
    <property type="project" value="UniProtKB-KW"/>
</dbReference>